<dbReference type="Pfam" id="PF19866">
    <property type="entry name" value="DUF6339"/>
    <property type="match status" value="1"/>
</dbReference>
<evidence type="ECO:0000313" key="2">
    <source>
        <dbReference type="EMBL" id="MQP14828.1"/>
    </source>
</evidence>
<dbReference type="InterPro" id="IPR045920">
    <property type="entry name" value="DUF6339"/>
</dbReference>
<dbReference type="RefSeq" id="WP_153089849.1">
    <property type="nucleotide sequence ID" value="NZ_VZAH01000100.1"/>
</dbReference>
<dbReference type="AlphaFoldDB" id="A0A646FUG5"/>
<sequence>MMELQKVFKKSYMEDLRRNIQISDYQGETFPFDPSKVKALANVYKPEGLLDRLDPDDDLTTAVELYKAYDTVTPLLASLPDLWVYLAHVDLFPYVQQRHSDVLKDDVTEKYIVNHWFENDVSVFRMALPSAWWSVYLSVDNERENPFELTGILFKNQELRTNSFGPLSLIRHREAMKGILEFLEEHPYLLEDGMNMRAQYIRKLFSFIGGTKRLEFMDKDFFKNELNKRIDVISQKFTREEIQNNNELFNE</sequence>
<dbReference type="EMBL" id="VZCW01000216">
    <property type="protein sequence ID" value="MQN12857.1"/>
    <property type="molecule type" value="Genomic_DNA"/>
</dbReference>
<protein>
    <submittedName>
        <fullName evidence="2">Uncharacterized protein</fullName>
    </submittedName>
</protein>
<dbReference type="EMBL" id="VZAH01000100">
    <property type="protein sequence ID" value="MQP14828.1"/>
    <property type="molecule type" value="Genomic_DNA"/>
</dbReference>
<evidence type="ECO:0000313" key="1">
    <source>
        <dbReference type="EMBL" id="MQN12857.1"/>
    </source>
</evidence>
<evidence type="ECO:0000313" key="3">
    <source>
        <dbReference type="Proteomes" id="UP000442105"/>
    </source>
</evidence>
<evidence type="ECO:0000313" key="4">
    <source>
        <dbReference type="Proteomes" id="UP000477980"/>
    </source>
</evidence>
<accession>A0A646FUG5</accession>
<dbReference type="Proteomes" id="UP000477980">
    <property type="component" value="Unassembled WGS sequence"/>
</dbReference>
<name>A0A646FUG5_9BACT</name>
<gene>
    <name evidence="2" type="ORF">F7D25_10515</name>
    <name evidence="1" type="ORF">F7D95_08480</name>
</gene>
<organism evidence="2 4">
    <name type="scientific">Segatella copri</name>
    <dbReference type="NCBI Taxonomy" id="165179"/>
    <lineage>
        <taxon>Bacteria</taxon>
        <taxon>Pseudomonadati</taxon>
        <taxon>Bacteroidota</taxon>
        <taxon>Bacteroidia</taxon>
        <taxon>Bacteroidales</taxon>
        <taxon>Prevotellaceae</taxon>
        <taxon>Segatella</taxon>
    </lineage>
</organism>
<reference evidence="3 4" key="1">
    <citation type="submission" date="2019-09" db="EMBL/GenBank/DDBJ databases">
        <title>Distinct polysaccharide growth profiles of human intestinal Prevotella copri isolates.</title>
        <authorList>
            <person name="Fehlner-Peach H."/>
            <person name="Magnabosco C."/>
            <person name="Raghavan V."/>
            <person name="Scher J.U."/>
            <person name="Tett A."/>
            <person name="Cox L.M."/>
            <person name="Gottsegen C."/>
            <person name="Watters A."/>
            <person name="Wiltshire- Gordon J.D."/>
            <person name="Segata N."/>
            <person name="Bonneau R."/>
            <person name="Littman D.R."/>
        </authorList>
    </citation>
    <scope>NUCLEOTIDE SEQUENCE [LARGE SCALE GENOMIC DNA]</scope>
    <source>
        <strain evidence="4">iAA917</strain>
        <strain evidence="2">IAA917</strain>
        <strain evidence="1">IAQ1179</strain>
        <strain evidence="3">iAQ1179</strain>
    </source>
</reference>
<proteinExistence type="predicted"/>
<dbReference type="OrthoDB" id="9757917at2"/>
<comment type="caution">
    <text evidence="2">The sequence shown here is derived from an EMBL/GenBank/DDBJ whole genome shotgun (WGS) entry which is preliminary data.</text>
</comment>
<dbReference type="Proteomes" id="UP000442105">
    <property type="component" value="Unassembled WGS sequence"/>
</dbReference>